<accession>A0ABY8EZD5</accession>
<dbReference type="Proteomes" id="UP001209803">
    <property type="component" value="Chromosome"/>
</dbReference>
<evidence type="ECO:0000313" key="2">
    <source>
        <dbReference type="EMBL" id="WFE88450.1"/>
    </source>
</evidence>
<evidence type="ECO:0000256" key="1">
    <source>
        <dbReference type="SAM" id="MobiDB-lite"/>
    </source>
</evidence>
<name>A0ABY8EZD5_9HYPH</name>
<sequence length="278" mass="30871">MPGWKSAFLAIVMMLVSGYVSAGIVWAQAISDSSSEKLTYKEDFNGDDPELMLGGQIEFDQTDRPWVKKVEKGRLVFVNDANPRATHYDIINWARFEGTNSLTRLYGRAMAVTVISNNSGKGGAGIAVLTSKRGDYWLFAVASKGKYHVLRKERGRLTLAYSGEHAALKKRGPNRISYRVLGNELVFRGNGIEITRVPFDRLKSREIQLALAAFGRGTFEFDDVVFRGRKTNKTSGSKIKKIKPGKLKVLVPSGAKFERLEKNDQKRSASPSSGGTRF</sequence>
<evidence type="ECO:0000313" key="3">
    <source>
        <dbReference type="Proteomes" id="UP001209803"/>
    </source>
</evidence>
<reference evidence="2 3" key="1">
    <citation type="submission" date="2023-03" db="EMBL/GenBank/DDBJ databases">
        <title>Roseibium porphyridii sp. nov. and Roseibium rhodosorbium sp. nov. isolated from marine algae, Porphyridium cruentum and Rhodosorus marinus, respectively.</title>
        <authorList>
            <person name="Lee M.W."/>
            <person name="Choi B.J."/>
            <person name="Lee J.K."/>
            <person name="Choi D.G."/>
            <person name="Baek J.H."/>
            <person name="Bayburt H."/>
            <person name="Kim J.M."/>
            <person name="Han D.M."/>
            <person name="Kim K.H."/>
            <person name="Jeon C.O."/>
        </authorList>
    </citation>
    <scope>NUCLEOTIDE SEQUENCE [LARGE SCALE GENOMIC DNA]</scope>
    <source>
        <strain evidence="2 3">KMA01</strain>
    </source>
</reference>
<gene>
    <name evidence="2" type="ORF">K1718_20105</name>
</gene>
<proteinExistence type="predicted"/>
<keyword evidence="3" id="KW-1185">Reference proteome</keyword>
<feature type="compositionally biased region" description="Polar residues" evidence="1">
    <location>
        <begin position="268"/>
        <end position="278"/>
    </location>
</feature>
<organism evidence="2 3">
    <name type="scientific">Roseibium porphyridii</name>
    <dbReference type="NCBI Taxonomy" id="2866279"/>
    <lineage>
        <taxon>Bacteria</taxon>
        <taxon>Pseudomonadati</taxon>
        <taxon>Pseudomonadota</taxon>
        <taxon>Alphaproteobacteria</taxon>
        <taxon>Hyphomicrobiales</taxon>
        <taxon>Stappiaceae</taxon>
        <taxon>Roseibium</taxon>
    </lineage>
</organism>
<feature type="region of interest" description="Disordered" evidence="1">
    <location>
        <begin position="258"/>
        <end position="278"/>
    </location>
</feature>
<protein>
    <submittedName>
        <fullName evidence="2">Uncharacterized protein</fullName>
    </submittedName>
</protein>
<feature type="compositionally biased region" description="Basic and acidic residues" evidence="1">
    <location>
        <begin position="258"/>
        <end position="267"/>
    </location>
</feature>
<dbReference type="EMBL" id="CP120863">
    <property type="protein sequence ID" value="WFE88450.1"/>
    <property type="molecule type" value="Genomic_DNA"/>
</dbReference>
<dbReference type="RefSeq" id="WP_265681069.1">
    <property type="nucleotide sequence ID" value="NZ_CP120863.1"/>
</dbReference>